<dbReference type="GO" id="GO:0003735">
    <property type="term" value="F:structural constituent of ribosome"/>
    <property type="evidence" value="ECO:0007669"/>
    <property type="project" value="InterPro"/>
</dbReference>
<comment type="subcellular location">
    <subcellularLocation>
        <location evidence="4">Plastid</location>
        <location evidence="4">Chloroplast</location>
    </subcellularLocation>
</comment>
<dbReference type="AlphaFoldDB" id="K9ZVD0"/>
<dbReference type="SUPFAM" id="SSF54189">
    <property type="entry name" value="Ribosomal proteins S24e, L23 and L15e"/>
    <property type="match status" value="1"/>
</dbReference>
<evidence type="ECO:0000256" key="1">
    <source>
        <dbReference type="ARBA" id="ARBA00006700"/>
    </source>
</evidence>
<evidence type="ECO:0000256" key="2">
    <source>
        <dbReference type="ARBA" id="ARBA00022980"/>
    </source>
</evidence>
<keyword evidence="4" id="KW-0694">RNA-binding</keyword>
<comment type="subunit">
    <text evidence="4">Part of the 50S ribosomal subunit.</text>
</comment>
<evidence type="ECO:0000313" key="7">
    <source>
        <dbReference type="Proteomes" id="UP000019335"/>
    </source>
</evidence>
<dbReference type="PANTHER" id="PTHR11620">
    <property type="entry name" value="60S RIBOSOMAL PROTEIN L23A"/>
    <property type="match status" value="1"/>
</dbReference>
<dbReference type="GO" id="GO:0006412">
    <property type="term" value="P:translation"/>
    <property type="evidence" value="ECO:0007669"/>
    <property type="project" value="UniProtKB-UniRule"/>
</dbReference>
<name>K9ZVD0_9STRA</name>
<dbReference type="EMBL" id="KJ410682">
    <property type="protein sequence ID" value="AHX25168.1"/>
    <property type="molecule type" value="Genomic_DNA"/>
</dbReference>
<dbReference type="GO" id="GO:0005840">
    <property type="term" value="C:ribosome"/>
    <property type="evidence" value="ECO:0007669"/>
    <property type="project" value="UniProtKB-KW"/>
</dbReference>
<comment type="similarity">
    <text evidence="1 4">Belongs to the universal ribosomal protein uL23 family.</text>
</comment>
<dbReference type="RefSeq" id="YP_007317035.1">
    <property type="nucleotide sequence ID" value="NC_020014.1"/>
</dbReference>
<dbReference type="GO" id="GO:0019843">
    <property type="term" value="F:rRNA binding"/>
    <property type="evidence" value="ECO:0007669"/>
    <property type="project" value="UniProtKB-UniRule"/>
</dbReference>
<dbReference type="NCBIfam" id="NF004363">
    <property type="entry name" value="PRK05738.2-4"/>
    <property type="match status" value="1"/>
</dbReference>
<dbReference type="HAMAP" id="MF_01369_B">
    <property type="entry name" value="Ribosomal_uL23_B"/>
    <property type="match status" value="1"/>
</dbReference>
<sequence>MSNQKLITGETIKFQKTQEAEWIDLLRYPLATEKASNPFLKNYYTFVVDPKADKETIKAAFEYVFSVKVISVNTLMMPKKSRRRRQFEGYLPVYKKAILKLAPEYNLDFFGMEKTSLGI</sequence>
<dbReference type="Pfam" id="PF00276">
    <property type="entry name" value="Ribosomal_L23"/>
    <property type="match status" value="1"/>
</dbReference>
<dbReference type="InterPro" id="IPR013025">
    <property type="entry name" value="Ribosomal_uL23-like"/>
</dbReference>
<keyword evidence="4" id="KW-0699">rRNA-binding</keyword>
<geneLocation type="chloroplast" evidence="5"/>
<evidence type="ECO:0000313" key="5">
    <source>
        <dbReference type="EMBL" id="AFZ64287.1"/>
    </source>
</evidence>
<evidence type="ECO:0000256" key="4">
    <source>
        <dbReference type="HAMAP-Rule" id="MF_01369"/>
    </source>
</evidence>
<gene>
    <name evidence="4 5" type="primary">rpl23</name>
    <name evidence="6" type="ORF">Naga00133</name>
    <name evidence="5" type="ORF">Naga_1Chloroplast77</name>
</gene>
<protein>
    <recommendedName>
        <fullName evidence="4">Large ribosomal subunit protein uL23c</fullName>
    </recommendedName>
</protein>
<dbReference type="Proteomes" id="UP000019335">
    <property type="component" value="Chloroplast"/>
</dbReference>
<dbReference type="OrthoDB" id="36186at2759"/>
<dbReference type="InterPro" id="IPR012678">
    <property type="entry name" value="Ribosomal_uL23/eL15/eS24_sf"/>
</dbReference>
<organism evidence="5 7">
    <name type="scientific">Nannochloropsis gaditana</name>
    <dbReference type="NCBI Taxonomy" id="72520"/>
    <lineage>
        <taxon>Eukaryota</taxon>
        <taxon>Sar</taxon>
        <taxon>Stramenopiles</taxon>
        <taxon>Ochrophyta</taxon>
        <taxon>Eustigmatophyceae</taxon>
        <taxon>Eustigmatales</taxon>
        <taxon>Monodopsidaceae</taxon>
        <taxon>Nannochloropsis</taxon>
    </lineage>
</organism>
<dbReference type="GO" id="GO:0009507">
    <property type="term" value="C:chloroplast"/>
    <property type="evidence" value="ECO:0007669"/>
    <property type="project" value="UniProtKB-SubCell"/>
</dbReference>
<keyword evidence="5" id="KW-0934">Plastid</keyword>
<keyword evidence="7" id="KW-1185">Reference proteome</keyword>
<keyword evidence="2 4" id="KW-0689">Ribosomal protein</keyword>
<dbReference type="Gene3D" id="3.30.70.330">
    <property type="match status" value="1"/>
</dbReference>
<reference evidence="6" key="2">
    <citation type="journal article" date="2014" name="BMC Genomics">
        <title>A pangenomic analysis of the Nannochloropsis organellar genomes reveals novel genetic variations in key metabolic genes.</title>
        <authorList>
            <person name="Starkenburg S.R."/>
            <person name="Kwon K.J."/>
            <person name="Jha R.K."/>
            <person name="McKay C."/>
            <person name="Jacobs M."/>
            <person name="Chertkov O."/>
            <person name="Twary S."/>
            <person name="Rocap G."/>
            <person name="Cattolico R.A."/>
        </authorList>
    </citation>
    <scope>NUCLEOTIDE SEQUENCE</scope>
    <source>
        <strain evidence="6">CCMP526</strain>
    </source>
</reference>
<proteinExistence type="inferred from homology"/>
<reference evidence="5 7" key="1">
    <citation type="submission" date="2012-10" db="EMBL/GenBank/DDBJ databases">
        <title>Genome sequencing and transcriptome profiling of the oil producing microalga Nannochloropsis gaditana.</title>
        <authorList>
            <person name="Corteggiani Carpinelli E."/>
            <person name="Telatin A."/>
            <person name="Vitulo N."/>
            <person name="D'Angelo M."/>
            <person name="Forcato C."/>
            <person name="Vezzi A."/>
            <person name="Valle G."/>
        </authorList>
    </citation>
    <scope>NUCLEOTIDE SEQUENCE [LARGE SCALE GENOMIC DNA]</scope>
    <source>
        <strain evidence="5">3B</strain>
        <strain evidence="7">B-31</strain>
    </source>
</reference>
<keyword evidence="3 4" id="KW-0687">Ribonucleoprotein</keyword>
<dbReference type="InterPro" id="IPR012677">
    <property type="entry name" value="Nucleotide-bd_a/b_plait_sf"/>
</dbReference>
<evidence type="ECO:0000256" key="3">
    <source>
        <dbReference type="ARBA" id="ARBA00023274"/>
    </source>
</evidence>
<comment type="function">
    <text evidence="4">Binds to 23S rRNA.</text>
</comment>
<keyword evidence="5" id="KW-0150">Chloroplast</keyword>
<dbReference type="GO" id="GO:1990904">
    <property type="term" value="C:ribonucleoprotein complex"/>
    <property type="evidence" value="ECO:0007669"/>
    <property type="project" value="UniProtKB-KW"/>
</dbReference>
<dbReference type="GeneID" id="14411664"/>
<dbReference type="EMBL" id="KC012944">
    <property type="protein sequence ID" value="AFZ64287.1"/>
    <property type="molecule type" value="Genomic_DNA"/>
</dbReference>
<evidence type="ECO:0000313" key="6">
    <source>
        <dbReference type="EMBL" id="AHX25168.1"/>
    </source>
</evidence>
<accession>K9ZVD0</accession>